<dbReference type="EMBL" id="JALJOS010000005">
    <property type="protein sequence ID" value="KAK9838966.1"/>
    <property type="molecule type" value="Genomic_DNA"/>
</dbReference>
<dbReference type="SUPFAM" id="SSF54373">
    <property type="entry name" value="FAD-linked reductases, C-terminal domain"/>
    <property type="match status" value="1"/>
</dbReference>
<dbReference type="InterPro" id="IPR000172">
    <property type="entry name" value="GMC_OxRdtase_N"/>
</dbReference>
<reference evidence="6 7" key="1">
    <citation type="journal article" date="2024" name="Nat. Commun.">
        <title>Phylogenomics reveals the evolutionary origins of lichenization in chlorophyte algae.</title>
        <authorList>
            <person name="Puginier C."/>
            <person name="Libourel C."/>
            <person name="Otte J."/>
            <person name="Skaloud P."/>
            <person name="Haon M."/>
            <person name="Grisel S."/>
            <person name="Petersen M."/>
            <person name="Berrin J.G."/>
            <person name="Delaux P.M."/>
            <person name="Dal Grande F."/>
            <person name="Keller J."/>
        </authorList>
    </citation>
    <scope>NUCLEOTIDE SEQUENCE [LARGE SCALE GENOMIC DNA]</scope>
    <source>
        <strain evidence="6 7">SAG 2145</strain>
    </source>
</reference>
<dbReference type="Pfam" id="PF05199">
    <property type="entry name" value="GMC_oxred_C"/>
    <property type="match status" value="1"/>
</dbReference>
<comment type="similarity">
    <text evidence="2">Belongs to the GMC oxidoreductase family.</text>
</comment>
<evidence type="ECO:0000313" key="6">
    <source>
        <dbReference type="EMBL" id="KAK9838966.1"/>
    </source>
</evidence>
<evidence type="ECO:0000256" key="3">
    <source>
        <dbReference type="ARBA" id="ARBA00022630"/>
    </source>
</evidence>
<dbReference type="PIRSF" id="PIRSF000137">
    <property type="entry name" value="Alcohol_oxidase"/>
    <property type="match status" value="1"/>
</dbReference>
<keyword evidence="7" id="KW-1185">Reference proteome</keyword>
<sequence>MQSSILSGVPSCTVRKLDSQQQLRPACLTASPLNRHSAQSGLSSVGRGHTQLPAACPASRAAGGRVRQSLRTRAQVFDNPAPGQYDYIIVGGGTAGCVLANRLTADGTKNVLVLEAGLPNGDKIVKIPAGITRLFQSHLDWNLYSNKQDQLHARQVYSPRGKLLGGSSSTNATLYHRGTAQDYDNWGIENWGARDVLDWFIRCENNDNGAVTGIHGIGGTMHVENPRYHNELHDVFFEAAKQYGLKHNPDFNDWGTQQEGYGEFQVTQEKGERADMYRQYMKPAEGRSNLTVVTQAKTLKVEMEHQGGRPVARGVHFSTRNPANPAHQAELKPGGEVLMCAGAVHTPQLLQLSGIGGADHLRKFGIDVLSDLPGMGRNLQDHPAAINSFTMREEKEGISVTDHIYRKSGQIRVRALTNYALRRRGPLTTTACDHGAFMTTQSQAQPDLQIRFAPASALVPDGVETYAMFGRLKEEGKKWPSGFSFQLVAIRPQSRDGYVQLRTTDPWDAPDLSIGYFTDKRGEDIATLRNGVQIARKMAKMDAFRDYLKDEVWPGSHVQTDGELDEYLKGSVHSANALIGSCQMGSDVSKGAVVDSQLRVHGAKNLRVIDASVIPIIPGAQTGAATVMVAERAAAMIMGQTVPKPNEPARFPEPVAA</sequence>
<protein>
    <recommendedName>
        <fullName evidence="5">Glucose-methanol-choline oxidoreductase N-terminal domain-containing protein</fullName>
    </recommendedName>
</protein>
<name>A0AAW1RYY5_9CHLO</name>
<dbReference type="InterPro" id="IPR036188">
    <property type="entry name" value="FAD/NAD-bd_sf"/>
</dbReference>
<dbReference type="PROSITE" id="PS00624">
    <property type="entry name" value="GMC_OXRED_2"/>
    <property type="match status" value="1"/>
</dbReference>
<evidence type="ECO:0000313" key="7">
    <source>
        <dbReference type="Proteomes" id="UP001438707"/>
    </source>
</evidence>
<dbReference type="AlphaFoldDB" id="A0AAW1RYY5"/>
<keyword evidence="4" id="KW-0274">FAD</keyword>
<comment type="caution">
    <text evidence="6">The sequence shown here is derived from an EMBL/GenBank/DDBJ whole genome shotgun (WGS) entry which is preliminary data.</text>
</comment>
<dbReference type="InterPro" id="IPR007867">
    <property type="entry name" value="GMC_OxRtase_C"/>
</dbReference>
<evidence type="ECO:0000256" key="1">
    <source>
        <dbReference type="ARBA" id="ARBA00001974"/>
    </source>
</evidence>
<evidence type="ECO:0000256" key="2">
    <source>
        <dbReference type="ARBA" id="ARBA00010790"/>
    </source>
</evidence>
<dbReference type="GO" id="GO:0019285">
    <property type="term" value="P:glycine betaine biosynthetic process from choline"/>
    <property type="evidence" value="ECO:0007669"/>
    <property type="project" value="TreeGrafter"/>
</dbReference>
<dbReference type="PANTHER" id="PTHR11552:SF147">
    <property type="entry name" value="CHOLINE DEHYDROGENASE, MITOCHONDRIAL"/>
    <property type="match status" value="1"/>
</dbReference>
<dbReference type="GO" id="GO:0050660">
    <property type="term" value="F:flavin adenine dinucleotide binding"/>
    <property type="evidence" value="ECO:0007669"/>
    <property type="project" value="InterPro"/>
</dbReference>
<organism evidence="6 7">
    <name type="scientific">Apatococcus lobatus</name>
    <dbReference type="NCBI Taxonomy" id="904363"/>
    <lineage>
        <taxon>Eukaryota</taxon>
        <taxon>Viridiplantae</taxon>
        <taxon>Chlorophyta</taxon>
        <taxon>core chlorophytes</taxon>
        <taxon>Trebouxiophyceae</taxon>
        <taxon>Chlorellales</taxon>
        <taxon>Chlorellaceae</taxon>
        <taxon>Apatococcus</taxon>
    </lineage>
</organism>
<dbReference type="Pfam" id="PF00732">
    <property type="entry name" value="GMC_oxred_N"/>
    <property type="match status" value="1"/>
</dbReference>
<dbReference type="Gene3D" id="3.30.560.10">
    <property type="entry name" value="Glucose Oxidase, domain 3"/>
    <property type="match status" value="1"/>
</dbReference>
<dbReference type="PANTHER" id="PTHR11552">
    <property type="entry name" value="GLUCOSE-METHANOL-CHOLINE GMC OXIDOREDUCTASE"/>
    <property type="match status" value="1"/>
</dbReference>
<dbReference type="Proteomes" id="UP001438707">
    <property type="component" value="Unassembled WGS sequence"/>
</dbReference>
<proteinExistence type="inferred from homology"/>
<comment type="cofactor">
    <cofactor evidence="1">
        <name>FAD</name>
        <dbReference type="ChEBI" id="CHEBI:57692"/>
    </cofactor>
</comment>
<evidence type="ECO:0000256" key="4">
    <source>
        <dbReference type="ARBA" id="ARBA00022827"/>
    </source>
</evidence>
<dbReference type="GO" id="GO:0016020">
    <property type="term" value="C:membrane"/>
    <property type="evidence" value="ECO:0007669"/>
    <property type="project" value="TreeGrafter"/>
</dbReference>
<dbReference type="InterPro" id="IPR012132">
    <property type="entry name" value="GMC_OxRdtase"/>
</dbReference>
<keyword evidence="3" id="KW-0285">Flavoprotein</keyword>
<dbReference type="GO" id="GO:0008812">
    <property type="term" value="F:choline dehydrogenase activity"/>
    <property type="evidence" value="ECO:0007669"/>
    <property type="project" value="TreeGrafter"/>
</dbReference>
<dbReference type="Gene3D" id="3.50.50.60">
    <property type="entry name" value="FAD/NAD(P)-binding domain"/>
    <property type="match status" value="1"/>
</dbReference>
<dbReference type="SUPFAM" id="SSF51905">
    <property type="entry name" value="FAD/NAD(P)-binding domain"/>
    <property type="match status" value="1"/>
</dbReference>
<evidence type="ECO:0000259" key="5">
    <source>
        <dbReference type="PROSITE" id="PS00624"/>
    </source>
</evidence>
<feature type="domain" description="Glucose-methanol-choline oxidoreductase N-terminal" evidence="5">
    <location>
        <begin position="342"/>
        <end position="356"/>
    </location>
</feature>
<accession>A0AAW1RYY5</accession>
<gene>
    <name evidence="6" type="ORF">WJX74_006865</name>
</gene>